<keyword evidence="3" id="KW-1185">Reference proteome</keyword>
<proteinExistence type="predicted"/>
<feature type="transmembrane region" description="Helical" evidence="1">
    <location>
        <begin position="165"/>
        <end position="186"/>
    </location>
</feature>
<evidence type="ECO:0008006" key="4">
    <source>
        <dbReference type="Google" id="ProtNLM"/>
    </source>
</evidence>
<dbReference type="InParanoid" id="A0A0D0AP38"/>
<protein>
    <recommendedName>
        <fullName evidence="4">Integral membrane protein</fullName>
    </recommendedName>
</protein>
<dbReference type="STRING" id="930992.A0A0D0AP38"/>
<feature type="transmembrane region" description="Helical" evidence="1">
    <location>
        <begin position="34"/>
        <end position="55"/>
    </location>
</feature>
<keyword evidence="1" id="KW-0472">Membrane</keyword>
<reference evidence="2 3" key="1">
    <citation type="submission" date="2014-04" db="EMBL/GenBank/DDBJ databases">
        <authorList>
            <consortium name="DOE Joint Genome Institute"/>
            <person name="Kuo A."/>
            <person name="Ruytinx J."/>
            <person name="Rineau F."/>
            <person name="Colpaert J."/>
            <person name="Kohler A."/>
            <person name="Nagy L.G."/>
            <person name="Floudas D."/>
            <person name="Copeland A."/>
            <person name="Barry K.W."/>
            <person name="Cichocki N."/>
            <person name="Veneault-Fourrey C."/>
            <person name="LaButti K."/>
            <person name="Lindquist E.A."/>
            <person name="Lipzen A."/>
            <person name="Lundell T."/>
            <person name="Morin E."/>
            <person name="Murat C."/>
            <person name="Sun H."/>
            <person name="Tunlid A."/>
            <person name="Henrissat B."/>
            <person name="Grigoriev I.V."/>
            <person name="Hibbett D.S."/>
            <person name="Martin F."/>
            <person name="Nordberg H.P."/>
            <person name="Cantor M.N."/>
            <person name="Hua S.X."/>
        </authorList>
    </citation>
    <scope>NUCLEOTIDE SEQUENCE [LARGE SCALE GENOMIC DNA]</scope>
    <source>
        <strain evidence="2 3">UH-Slu-Lm8-n1</strain>
    </source>
</reference>
<reference evidence="3" key="2">
    <citation type="submission" date="2015-01" db="EMBL/GenBank/DDBJ databases">
        <title>Evolutionary Origins and Diversification of the Mycorrhizal Mutualists.</title>
        <authorList>
            <consortium name="DOE Joint Genome Institute"/>
            <consortium name="Mycorrhizal Genomics Consortium"/>
            <person name="Kohler A."/>
            <person name="Kuo A."/>
            <person name="Nagy L.G."/>
            <person name="Floudas D."/>
            <person name="Copeland A."/>
            <person name="Barry K.W."/>
            <person name="Cichocki N."/>
            <person name="Veneault-Fourrey C."/>
            <person name="LaButti K."/>
            <person name="Lindquist E.A."/>
            <person name="Lipzen A."/>
            <person name="Lundell T."/>
            <person name="Morin E."/>
            <person name="Murat C."/>
            <person name="Riley R."/>
            <person name="Ohm R."/>
            <person name="Sun H."/>
            <person name="Tunlid A."/>
            <person name="Henrissat B."/>
            <person name="Grigoriev I.V."/>
            <person name="Hibbett D.S."/>
            <person name="Martin F."/>
        </authorList>
    </citation>
    <scope>NUCLEOTIDE SEQUENCE [LARGE SCALE GENOMIC DNA]</scope>
    <source>
        <strain evidence="3">UH-Slu-Lm8-n1</strain>
    </source>
</reference>
<sequence length="328" mass="36346">MFSRYIYRRPSTFMYQTHPYPCPSRYMEVNYTRLAAVGSASHGIAIVCTIFRLVYRGWTCRIWWEDAWAAVSLISDVVCLACIWIDPSTDVPSWILAVALTSVLWAARMSVIFCIIRIANHSGCKVHKWITHLIAASFACMWVALLVQKVNVCIYQACMMSEPVALSQLITDVIADFSLVAAPLQLWRNVGLSRNKKILIMSSFGASIIITAITIPHSIILFRPMSETTLIFAHVKAAVSLIICNVLVIVTFAYRVLSKETCDLDQSLTSPGVFSSVVIAQFPLSTYARTSCSGQEGTTSRQITTVQTKPRLDDASIVSAEEGTNVKG</sequence>
<evidence type="ECO:0000313" key="2">
    <source>
        <dbReference type="EMBL" id="KIK39789.1"/>
    </source>
</evidence>
<dbReference type="OrthoDB" id="444631at2759"/>
<keyword evidence="1" id="KW-1133">Transmembrane helix</keyword>
<organism evidence="2 3">
    <name type="scientific">Suillus luteus UH-Slu-Lm8-n1</name>
    <dbReference type="NCBI Taxonomy" id="930992"/>
    <lineage>
        <taxon>Eukaryota</taxon>
        <taxon>Fungi</taxon>
        <taxon>Dikarya</taxon>
        <taxon>Basidiomycota</taxon>
        <taxon>Agaricomycotina</taxon>
        <taxon>Agaricomycetes</taxon>
        <taxon>Agaricomycetidae</taxon>
        <taxon>Boletales</taxon>
        <taxon>Suillineae</taxon>
        <taxon>Suillaceae</taxon>
        <taxon>Suillus</taxon>
    </lineage>
</organism>
<dbReference type="AlphaFoldDB" id="A0A0D0AP38"/>
<keyword evidence="1" id="KW-0812">Transmembrane</keyword>
<dbReference type="EMBL" id="KN835328">
    <property type="protein sequence ID" value="KIK39789.1"/>
    <property type="molecule type" value="Genomic_DNA"/>
</dbReference>
<name>A0A0D0AP38_9AGAM</name>
<evidence type="ECO:0000313" key="3">
    <source>
        <dbReference type="Proteomes" id="UP000054485"/>
    </source>
</evidence>
<feature type="transmembrane region" description="Helical" evidence="1">
    <location>
        <begin position="128"/>
        <end position="145"/>
    </location>
</feature>
<dbReference type="HOGENOM" id="CLU_052841_2_1_1"/>
<accession>A0A0D0AP38</accession>
<feature type="transmembrane region" description="Helical" evidence="1">
    <location>
        <begin position="93"/>
        <end position="116"/>
    </location>
</feature>
<gene>
    <name evidence="2" type="ORF">CY34DRAFT_302904</name>
</gene>
<feature type="transmembrane region" description="Helical" evidence="1">
    <location>
        <begin position="198"/>
        <end position="219"/>
    </location>
</feature>
<feature type="transmembrane region" description="Helical" evidence="1">
    <location>
        <begin position="231"/>
        <end position="254"/>
    </location>
</feature>
<dbReference type="Proteomes" id="UP000054485">
    <property type="component" value="Unassembled WGS sequence"/>
</dbReference>
<evidence type="ECO:0000256" key="1">
    <source>
        <dbReference type="SAM" id="Phobius"/>
    </source>
</evidence>